<dbReference type="CDD" id="cd08415">
    <property type="entry name" value="PBP2_LysR_opines_like"/>
    <property type="match status" value="1"/>
</dbReference>
<name>A0ABT8SDT7_9BURK</name>
<organism evidence="6 7">
    <name type="scientific">Variovorax ginsengisoli</name>
    <dbReference type="NCBI Taxonomy" id="363844"/>
    <lineage>
        <taxon>Bacteria</taxon>
        <taxon>Pseudomonadati</taxon>
        <taxon>Pseudomonadota</taxon>
        <taxon>Betaproteobacteria</taxon>
        <taxon>Burkholderiales</taxon>
        <taxon>Comamonadaceae</taxon>
        <taxon>Variovorax</taxon>
    </lineage>
</organism>
<dbReference type="Proteomes" id="UP001169027">
    <property type="component" value="Unassembled WGS sequence"/>
</dbReference>
<dbReference type="InterPro" id="IPR000847">
    <property type="entry name" value="LysR_HTH_N"/>
</dbReference>
<dbReference type="Gene3D" id="1.10.10.10">
    <property type="entry name" value="Winged helix-like DNA-binding domain superfamily/Winged helix DNA-binding domain"/>
    <property type="match status" value="1"/>
</dbReference>
<comment type="caution">
    <text evidence="6">The sequence shown here is derived from an EMBL/GenBank/DDBJ whole genome shotgun (WGS) entry which is preliminary data.</text>
</comment>
<dbReference type="InterPro" id="IPR036390">
    <property type="entry name" value="WH_DNA-bd_sf"/>
</dbReference>
<dbReference type="Gene3D" id="3.40.190.290">
    <property type="match status" value="1"/>
</dbReference>
<dbReference type="PANTHER" id="PTHR30427">
    <property type="entry name" value="TRANSCRIPTIONAL ACTIVATOR PROTEIN LYSR"/>
    <property type="match status" value="1"/>
</dbReference>
<dbReference type="SUPFAM" id="SSF46785">
    <property type="entry name" value="Winged helix' DNA-binding domain"/>
    <property type="match status" value="1"/>
</dbReference>
<comment type="similarity">
    <text evidence="1">Belongs to the LysR transcriptional regulatory family.</text>
</comment>
<dbReference type="PROSITE" id="PS50931">
    <property type="entry name" value="HTH_LYSR"/>
    <property type="match status" value="1"/>
</dbReference>
<evidence type="ECO:0000256" key="2">
    <source>
        <dbReference type="ARBA" id="ARBA00023015"/>
    </source>
</evidence>
<evidence type="ECO:0000313" key="6">
    <source>
        <dbReference type="EMBL" id="MDO1537087.1"/>
    </source>
</evidence>
<dbReference type="InterPro" id="IPR036388">
    <property type="entry name" value="WH-like_DNA-bd_sf"/>
</dbReference>
<dbReference type="RefSeq" id="WP_301815352.1">
    <property type="nucleotide sequence ID" value="NZ_JAUJZH010000035.1"/>
</dbReference>
<evidence type="ECO:0000256" key="3">
    <source>
        <dbReference type="ARBA" id="ARBA00023125"/>
    </source>
</evidence>
<dbReference type="InterPro" id="IPR005119">
    <property type="entry name" value="LysR_subst-bd"/>
</dbReference>
<evidence type="ECO:0000313" key="7">
    <source>
        <dbReference type="Proteomes" id="UP001169027"/>
    </source>
</evidence>
<feature type="domain" description="HTH lysR-type" evidence="5">
    <location>
        <begin position="3"/>
        <end position="60"/>
    </location>
</feature>
<reference evidence="6" key="1">
    <citation type="submission" date="2023-06" db="EMBL/GenBank/DDBJ databases">
        <authorList>
            <person name="Jiang Y."/>
            <person name="Liu Q."/>
        </authorList>
    </citation>
    <scope>NUCLEOTIDE SEQUENCE</scope>
    <source>
        <strain evidence="6">CGMCC 1.12090</strain>
    </source>
</reference>
<evidence type="ECO:0000259" key="5">
    <source>
        <dbReference type="PROSITE" id="PS50931"/>
    </source>
</evidence>
<keyword evidence="2" id="KW-0805">Transcription regulation</keyword>
<keyword evidence="4" id="KW-0804">Transcription</keyword>
<proteinExistence type="inferred from homology"/>
<dbReference type="PANTHER" id="PTHR30427:SF1">
    <property type="entry name" value="TRANSCRIPTIONAL ACTIVATOR PROTEIN LYSR"/>
    <property type="match status" value="1"/>
</dbReference>
<dbReference type="InterPro" id="IPR037424">
    <property type="entry name" value="NocR_PBP2"/>
</dbReference>
<keyword evidence="3" id="KW-0238">DNA-binding</keyword>
<dbReference type="Pfam" id="PF03466">
    <property type="entry name" value="LysR_substrate"/>
    <property type="match status" value="1"/>
</dbReference>
<dbReference type="SUPFAM" id="SSF53850">
    <property type="entry name" value="Periplasmic binding protein-like II"/>
    <property type="match status" value="1"/>
</dbReference>
<evidence type="ECO:0000256" key="4">
    <source>
        <dbReference type="ARBA" id="ARBA00023163"/>
    </source>
</evidence>
<evidence type="ECO:0000256" key="1">
    <source>
        <dbReference type="ARBA" id="ARBA00009437"/>
    </source>
</evidence>
<dbReference type="EMBL" id="JAUKVY010000035">
    <property type="protein sequence ID" value="MDO1537087.1"/>
    <property type="molecule type" value="Genomic_DNA"/>
</dbReference>
<keyword evidence="7" id="KW-1185">Reference proteome</keyword>
<sequence>MSLNLRQIEVFRAVMITGSISGASQLLFVSQPAISRLLSHTETRVGFGLFERIKGRLYATPEAKKLFREVEHVYAGVQRVNELARDLQENREGILNIVSSPSVGQMVIPQAVTAFRERHANVKVTFQYLGYTPLIERVLNHQADIAVTILPVAHPNLEMAPLGSGRLVCICPYNHPLSRRATLSVADLMPYPLISYDRGTPFGQMVNELFEAAGETARAAIEVGSPQNACSLVQAGAGIALVDEFSVRSWPASQLVVRPVHGTPTLHANLVHLRFEPMSQLAQTFVKVLRELMKTQGFESAPLAPPMAA</sequence>
<protein>
    <submittedName>
        <fullName evidence="6">LysR family transcriptional regulator</fullName>
    </submittedName>
</protein>
<dbReference type="Pfam" id="PF00126">
    <property type="entry name" value="HTH_1"/>
    <property type="match status" value="1"/>
</dbReference>
<gene>
    <name evidence="6" type="ORF">Q2T77_32955</name>
</gene>
<accession>A0ABT8SDT7</accession>